<evidence type="ECO:0000256" key="1">
    <source>
        <dbReference type="ARBA" id="ARBA00001806"/>
    </source>
</evidence>
<dbReference type="SUPFAM" id="SSF51197">
    <property type="entry name" value="Clavaminate synthase-like"/>
    <property type="match status" value="1"/>
</dbReference>
<sequence length="405" mass="45882">MFTALNTSKCKPRCLVDHTISLVNASSSNSSSVEDNSVAIILGGGTTCFSFGSRFDSHALLLSDVPFPTKQLDQQEDDNTRQSFKSRTPTFSSDPEDTWNHPREISRKNNPTQVDWDRALVRSEPIVFEKLDLGDCVKHWTPEYLQQKSGELKCSVHVSTSSNLTWHAKNFKYTMMSFKELIDRTFGDSAVPSETLYLRSLSASPKQPSDLSRDFPDLAKDFKLPEPLCGSVMGHFFSSVLRISGADMGLWAHYDTCDNVLAQVRGRKLVRMWHPTEAPNLYLEGSSSHIPNFEQPDLEKFPLYRKSHPMITILEPGDVLFIPATWLHSVQSLEPSISINIFFRTQPNALYSTHDVWGNVDPLPVQSVQKETMDSIKKLDLLPSTQRQFYIKKLGMDLIRFADQE</sequence>
<evidence type="ECO:0000256" key="3">
    <source>
        <dbReference type="ARBA" id="ARBA00010703"/>
    </source>
</evidence>
<dbReference type="RefSeq" id="XP_007405241.1">
    <property type="nucleotide sequence ID" value="XM_007405179.1"/>
</dbReference>
<feature type="region of interest" description="Disordered" evidence="16">
    <location>
        <begin position="71"/>
        <end position="111"/>
    </location>
</feature>
<dbReference type="OrthoDB" id="203237at2759"/>
<evidence type="ECO:0000256" key="14">
    <source>
        <dbReference type="ARBA" id="ARBA00030847"/>
    </source>
</evidence>
<evidence type="ECO:0000256" key="2">
    <source>
        <dbReference type="ARBA" id="ARBA00004797"/>
    </source>
</evidence>
<dbReference type="InParanoid" id="F4R8H1"/>
<dbReference type="InterPro" id="IPR003347">
    <property type="entry name" value="JmjC_dom"/>
</dbReference>
<comment type="function">
    <text evidence="11">Probable S-adenosyl-L-methionine-dependent methyltransferase that acts as a component of the wybutosine biosynthesis pathway. Wybutosine is a hyper modified guanosine with a tricyclic base found at the 3'-position adjacent to the anticodon of eukaryotic phenylalanine tRNA. May methylate the carboxyl group of leucine residues to form alpha-leucine ester residues.</text>
</comment>
<dbReference type="Proteomes" id="UP000001072">
    <property type="component" value="Unassembled WGS sequence"/>
</dbReference>
<keyword evidence="8" id="KW-0808">Transferase</keyword>
<evidence type="ECO:0000256" key="16">
    <source>
        <dbReference type="SAM" id="MobiDB-lite"/>
    </source>
</evidence>
<dbReference type="VEuPathDB" id="FungiDB:MELLADRAFT_46862"/>
<protein>
    <recommendedName>
        <fullName evidence="6">tRNA wybutosine-synthesizing protein 4</fullName>
        <ecNumber evidence="5">2.1.1.290</ecNumber>
        <ecNumber evidence="4">2.3.1.231</ecNumber>
    </recommendedName>
    <alternativeName>
        <fullName evidence="13">Leucine carboxyl methyltransferase 2</fullName>
    </alternativeName>
    <alternativeName>
        <fullName evidence="14">tRNA(Phe) (7-(3-amino-3-(methoxycarbonyl)propyl)wyosine(37)-N)-methoxycarbonyltransferase</fullName>
    </alternativeName>
    <alternativeName>
        <fullName evidence="12">tRNA(Phe) (7-(3-amino-3-carboxypropyl)wyosine(37)-O)-methyltransferase</fullName>
    </alternativeName>
</protein>
<keyword evidence="10" id="KW-0819">tRNA processing</keyword>
<dbReference type="HOGENOM" id="CLU_679850_0_0_1"/>
<evidence type="ECO:0000256" key="15">
    <source>
        <dbReference type="ARBA" id="ARBA00049250"/>
    </source>
</evidence>
<dbReference type="GeneID" id="18928379"/>
<feature type="compositionally biased region" description="Polar residues" evidence="16">
    <location>
        <begin position="81"/>
        <end position="93"/>
    </location>
</feature>
<comment type="catalytic activity">
    <reaction evidence="15">
        <text>7-[(3S)-(3-amino-3-methoxycarbonyl)propyl]wyosine(37) in tRNA(Phe) + S-adenosyl-L-methionine + CO2 = wybutosine(37) in tRNA(Phe) + S-adenosyl-L-homocysteine + 2 H(+)</text>
        <dbReference type="Rhea" id="RHEA:37119"/>
        <dbReference type="Rhea" id="RHEA-COMP:11844"/>
        <dbReference type="Rhea" id="RHEA-COMP:11847"/>
        <dbReference type="ChEBI" id="CHEBI:15378"/>
        <dbReference type="ChEBI" id="CHEBI:16526"/>
        <dbReference type="ChEBI" id="CHEBI:57856"/>
        <dbReference type="ChEBI" id="CHEBI:59789"/>
        <dbReference type="ChEBI" id="CHEBI:73544"/>
        <dbReference type="ChEBI" id="CHEBI:74275"/>
        <dbReference type="EC" id="2.3.1.231"/>
    </reaction>
</comment>
<dbReference type="KEGG" id="mlr:MELLADRAFT_46862"/>
<comment type="similarity">
    <text evidence="3">Belongs to the methyltransferase superfamily. LCMT family.</text>
</comment>
<name>F4R8H1_MELLP</name>
<evidence type="ECO:0000256" key="13">
    <source>
        <dbReference type="ARBA" id="ARBA00030231"/>
    </source>
</evidence>
<feature type="compositionally biased region" description="Basic and acidic residues" evidence="16">
    <location>
        <begin position="98"/>
        <end position="107"/>
    </location>
</feature>
<feature type="domain" description="JmjC" evidence="17">
    <location>
        <begin position="213"/>
        <end position="360"/>
    </location>
</feature>
<dbReference type="InterPro" id="IPR041667">
    <property type="entry name" value="Cupin_8"/>
</dbReference>
<dbReference type="AlphaFoldDB" id="F4R8H1"/>
<dbReference type="PANTHER" id="PTHR12461:SF104">
    <property type="entry name" value="TRNA WYBUTOSINE-SYNTHESIZING PROTEIN 5"/>
    <property type="match status" value="1"/>
</dbReference>
<keyword evidence="9" id="KW-0949">S-adenosyl-L-methionine</keyword>
<evidence type="ECO:0000256" key="10">
    <source>
        <dbReference type="ARBA" id="ARBA00022694"/>
    </source>
</evidence>
<keyword evidence="19" id="KW-1185">Reference proteome</keyword>
<dbReference type="EMBL" id="GL883092">
    <property type="protein sequence ID" value="EGG11606.1"/>
    <property type="molecule type" value="Genomic_DNA"/>
</dbReference>
<evidence type="ECO:0000256" key="9">
    <source>
        <dbReference type="ARBA" id="ARBA00022691"/>
    </source>
</evidence>
<dbReference type="GO" id="GO:0000049">
    <property type="term" value="F:tRNA binding"/>
    <property type="evidence" value="ECO:0007669"/>
    <property type="project" value="TreeGrafter"/>
</dbReference>
<dbReference type="GO" id="GO:0008168">
    <property type="term" value="F:methyltransferase activity"/>
    <property type="evidence" value="ECO:0007669"/>
    <property type="project" value="UniProtKB-KW"/>
</dbReference>
<dbReference type="EC" id="2.1.1.290" evidence="5"/>
<evidence type="ECO:0000256" key="12">
    <source>
        <dbReference type="ARBA" id="ARBA00029750"/>
    </source>
</evidence>
<dbReference type="GO" id="GO:0031591">
    <property type="term" value="P:wybutosine biosynthetic process"/>
    <property type="evidence" value="ECO:0007669"/>
    <property type="project" value="TreeGrafter"/>
</dbReference>
<evidence type="ECO:0000313" key="18">
    <source>
        <dbReference type="EMBL" id="EGG11606.1"/>
    </source>
</evidence>
<reference evidence="19" key="1">
    <citation type="journal article" date="2011" name="Proc. Natl. Acad. Sci. U.S.A.">
        <title>Obligate biotrophy features unraveled by the genomic analysis of rust fungi.</title>
        <authorList>
            <person name="Duplessis S."/>
            <person name="Cuomo C.A."/>
            <person name="Lin Y.-C."/>
            <person name="Aerts A."/>
            <person name="Tisserant E."/>
            <person name="Veneault-Fourrey C."/>
            <person name="Joly D.L."/>
            <person name="Hacquard S."/>
            <person name="Amselem J."/>
            <person name="Cantarel B.L."/>
            <person name="Chiu R."/>
            <person name="Coutinho P.M."/>
            <person name="Feau N."/>
            <person name="Field M."/>
            <person name="Frey P."/>
            <person name="Gelhaye E."/>
            <person name="Goldberg J."/>
            <person name="Grabherr M.G."/>
            <person name="Kodira C.D."/>
            <person name="Kohler A."/>
            <person name="Kuees U."/>
            <person name="Lindquist E.A."/>
            <person name="Lucas S.M."/>
            <person name="Mago R."/>
            <person name="Mauceli E."/>
            <person name="Morin E."/>
            <person name="Murat C."/>
            <person name="Pangilinan J.L."/>
            <person name="Park R."/>
            <person name="Pearson M."/>
            <person name="Quesneville H."/>
            <person name="Rouhier N."/>
            <person name="Sakthikumar S."/>
            <person name="Salamov A.A."/>
            <person name="Schmutz J."/>
            <person name="Selles B."/>
            <person name="Shapiro H."/>
            <person name="Tanguay P."/>
            <person name="Tuskan G.A."/>
            <person name="Henrissat B."/>
            <person name="Van de Peer Y."/>
            <person name="Rouze P."/>
            <person name="Ellis J.G."/>
            <person name="Dodds P.N."/>
            <person name="Schein J.E."/>
            <person name="Zhong S."/>
            <person name="Hamelin R.C."/>
            <person name="Grigoriev I.V."/>
            <person name="Szabo L.J."/>
            <person name="Martin F."/>
        </authorList>
    </citation>
    <scope>NUCLEOTIDE SEQUENCE [LARGE SCALE GENOMIC DNA]</scope>
    <source>
        <strain evidence="19">98AG31 / pathotype 3-4-7</strain>
    </source>
</reference>
<evidence type="ECO:0000256" key="5">
    <source>
        <dbReference type="ARBA" id="ARBA00012779"/>
    </source>
</evidence>
<accession>F4R8H1</accession>
<dbReference type="Gene3D" id="2.120.10.80">
    <property type="entry name" value="Kelch-type beta propeller"/>
    <property type="match status" value="1"/>
</dbReference>
<dbReference type="InterPro" id="IPR015915">
    <property type="entry name" value="Kelch-typ_b-propeller"/>
</dbReference>
<organism evidence="19">
    <name type="scientific">Melampsora larici-populina (strain 98AG31 / pathotype 3-4-7)</name>
    <name type="common">Poplar leaf rust fungus</name>
    <dbReference type="NCBI Taxonomy" id="747676"/>
    <lineage>
        <taxon>Eukaryota</taxon>
        <taxon>Fungi</taxon>
        <taxon>Dikarya</taxon>
        <taxon>Basidiomycota</taxon>
        <taxon>Pucciniomycotina</taxon>
        <taxon>Pucciniomycetes</taxon>
        <taxon>Pucciniales</taxon>
        <taxon>Melampsoraceae</taxon>
        <taxon>Melampsora</taxon>
    </lineage>
</organism>
<dbReference type="eggNOG" id="KOG2132">
    <property type="taxonomic scope" value="Eukaryota"/>
</dbReference>
<dbReference type="PANTHER" id="PTHR12461">
    <property type="entry name" value="HYPOXIA-INDUCIBLE FACTOR 1 ALPHA INHIBITOR-RELATED"/>
    <property type="match status" value="1"/>
</dbReference>
<dbReference type="SMART" id="SM00558">
    <property type="entry name" value="JmjC"/>
    <property type="match status" value="1"/>
</dbReference>
<evidence type="ECO:0000259" key="17">
    <source>
        <dbReference type="PROSITE" id="PS51184"/>
    </source>
</evidence>
<evidence type="ECO:0000256" key="4">
    <source>
        <dbReference type="ARBA" id="ARBA00012155"/>
    </source>
</evidence>
<dbReference type="GO" id="GO:0032259">
    <property type="term" value="P:methylation"/>
    <property type="evidence" value="ECO:0007669"/>
    <property type="project" value="UniProtKB-KW"/>
</dbReference>
<evidence type="ECO:0000313" key="19">
    <source>
        <dbReference type="Proteomes" id="UP000001072"/>
    </source>
</evidence>
<comment type="pathway">
    <text evidence="2">tRNA modification; wybutosine-tRNA(Phe) biosynthesis.</text>
</comment>
<evidence type="ECO:0000256" key="6">
    <source>
        <dbReference type="ARBA" id="ARBA00018045"/>
    </source>
</evidence>
<evidence type="ECO:0000256" key="8">
    <source>
        <dbReference type="ARBA" id="ARBA00022679"/>
    </source>
</evidence>
<dbReference type="STRING" id="747676.F4R8H1"/>
<keyword evidence="7" id="KW-0489">Methyltransferase</keyword>
<dbReference type="PROSITE" id="PS51184">
    <property type="entry name" value="JMJC"/>
    <property type="match status" value="1"/>
</dbReference>
<dbReference type="EC" id="2.3.1.231" evidence="4"/>
<dbReference type="Pfam" id="PF13621">
    <property type="entry name" value="Cupin_8"/>
    <property type="match status" value="1"/>
</dbReference>
<comment type="catalytic activity">
    <reaction evidence="1">
        <text>7-[(3S)-3-amino-3-carboxypropyl]wyosine(37) in tRNA(Phe) + S-adenosyl-L-methionine = 7-[(3S)-(3-amino-3-methoxycarbonyl)propyl]wyosine(37) in tRNA(Phe) + S-adenosyl-L-homocysteine</text>
        <dbReference type="Rhea" id="RHEA:36903"/>
        <dbReference type="Rhea" id="RHEA-COMP:10379"/>
        <dbReference type="Rhea" id="RHEA-COMP:11844"/>
        <dbReference type="ChEBI" id="CHEBI:57856"/>
        <dbReference type="ChEBI" id="CHEBI:59789"/>
        <dbReference type="ChEBI" id="CHEBI:73543"/>
        <dbReference type="ChEBI" id="CHEBI:74275"/>
        <dbReference type="EC" id="2.1.1.290"/>
    </reaction>
</comment>
<evidence type="ECO:0000256" key="7">
    <source>
        <dbReference type="ARBA" id="ARBA00022603"/>
    </source>
</evidence>
<evidence type="ECO:0000256" key="11">
    <source>
        <dbReference type="ARBA" id="ARBA00025588"/>
    </source>
</evidence>
<dbReference type="FunFam" id="2.60.120.650:FF:000043">
    <property type="entry name" value="tRNA wybutosine-synthesizing protein 4"/>
    <property type="match status" value="1"/>
</dbReference>
<proteinExistence type="inferred from homology"/>
<dbReference type="Gene3D" id="2.60.120.650">
    <property type="entry name" value="Cupin"/>
    <property type="match status" value="1"/>
</dbReference>
<gene>
    <name evidence="18" type="ORF">MELLADRAFT_46862</name>
</gene>